<dbReference type="GO" id="GO:0006511">
    <property type="term" value="P:ubiquitin-dependent protein catabolic process"/>
    <property type="evidence" value="ECO:0007669"/>
    <property type="project" value="TreeGrafter"/>
</dbReference>
<feature type="compositionally biased region" description="Basic residues" evidence="8">
    <location>
        <begin position="356"/>
        <end position="365"/>
    </location>
</feature>
<dbReference type="Gene3D" id="3.30.2410.10">
    <property type="entry name" value="Hect, E3 ligase catalytic domain"/>
    <property type="match status" value="1"/>
</dbReference>
<dbReference type="Pfam" id="PF00632">
    <property type="entry name" value="HECT"/>
    <property type="match status" value="1"/>
</dbReference>
<evidence type="ECO:0000256" key="5">
    <source>
        <dbReference type="ARBA" id="ARBA00057703"/>
    </source>
</evidence>
<feature type="compositionally biased region" description="Low complexity" evidence="8">
    <location>
        <begin position="271"/>
        <end position="283"/>
    </location>
</feature>
<evidence type="ECO:0000256" key="7">
    <source>
        <dbReference type="PROSITE-ProRule" id="PRU00104"/>
    </source>
</evidence>
<keyword evidence="4 7" id="KW-0833">Ubl conjugation pathway</keyword>
<dbReference type="SMART" id="SM00119">
    <property type="entry name" value="HECTc"/>
    <property type="match status" value="1"/>
</dbReference>
<feature type="compositionally biased region" description="Low complexity" evidence="8">
    <location>
        <begin position="1850"/>
        <end position="1866"/>
    </location>
</feature>
<name>A0AAW1R767_9CHLO</name>
<feature type="compositionally biased region" description="Basic and acidic residues" evidence="8">
    <location>
        <begin position="284"/>
        <end position="334"/>
    </location>
</feature>
<evidence type="ECO:0000256" key="2">
    <source>
        <dbReference type="ARBA" id="ARBA00012485"/>
    </source>
</evidence>
<keyword evidence="3" id="KW-0808">Transferase</keyword>
<dbReference type="FunFam" id="3.30.2160.10:FF:000002">
    <property type="entry name" value="Putative Ubiquitin-protein ligase E3C"/>
    <property type="match status" value="1"/>
</dbReference>
<evidence type="ECO:0000313" key="10">
    <source>
        <dbReference type="EMBL" id="KAK9829627.1"/>
    </source>
</evidence>
<feature type="active site" description="Glycyl thioester intermediate" evidence="7">
    <location>
        <position position="2626"/>
    </location>
</feature>
<feature type="domain" description="HECT" evidence="9">
    <location>
        <begin position="2321"/>
        <end position="2658"/>
    </location>
</feature>
<feature type="region of interest" description="Disordered" evidence="8">
    <location>
        <begin position="200"/>
        <end position="498"/>
    </location>
</feature>
<sequence>MAVKAHKEVQLFKRVLTHDKFGDHVEEVRFEGPICLTGVKVGAAPGSAAQTGGSAHVSVFARDLSTLASARFACLTEQCSLPASGTKAVRLEPVFTDQVVLRGRYQTLPVALYGWTQQDTPQLQHLLPVTTLPSLTAIANAASSVIVCASPRHARRFMSVNGAAALAEGSYDAHEGEGYEQGGGEGEDVYGQFDEAEAHAGDANPQAEGPEEEVDYGDDDAEGHAAGHRGQPGWDEPDSAKPQDPERLEDMLADTPERLSDDDTKAKEQVAGMADAQAGADASKPSKSERERRRKDKSDSKHDSSRHPDERKGKDKDKKRDKEKSKDKDRDKDRERKRKDRDRDREKDRDSESRPRKSRRSHSKDRHASRADDEDGQRRKRARSRDRPTSRPSSRRSSREPEPLAHSSQAPSSSRDRSRGGQAGASAEPGGADALRSPRAGDRAVPLEPAVQSPSGRSASARAGPESSPAPLRGRDGPDKEAGRSENGPRAARERDKKLGRYDEYEGCYQALVDLMLERLPSQVTALGVKLLSRLRIYELAARFQAAADQLVQGHASEPRMATRDATLLCAQAGSALADLGDELAAQAEPRVERAKIVAACESSGGGVSLRPAGEPDGWALEALAGRRCLALLAAALHVPALHAAHLENSGALPPQTSAAAVQATLSQPLFSGVKALLSLLLSSSGGLSLISHEAAAAVCIISALDPNAAWYPDDVETNPDTSRAGPGAEMALTLQASLRALKAVERLPSFAAASLPALALLTQGEAGRHAVVAALCHQPGTLQWLVERLEAPIKPKPERGAADVPAAWHPDCMFAARLLLEVVRDPHPAILPRWLPSAEALKAAAAAALDKSEAQQAGGEVTKQELRELQARADSGASLAARGINALLQLLASLLPPSVASADPGQRRIREVDAKAAIQMFSATDKAGGVESGLDLLHALLVEPAGTFRAFAVLDADGLQVLERAVLTGLAGASASDADGLWAAFGGVALDDESLARNRARALRLLYSAASALSVLLQHMRCQDAEHSNAGCMRALLRAHACLCSTPESLAGMVGSVQGSDTRVVLQARQALAAGLKCWVESDLWAPDLIPTIFSGGKAASGEAASTVAQAPNEIFTSLCLLGDLFPGEWPPAGSARRGQHPPPSHMRYRAALARSFEPSAARFRRMISAAAASDSRIFRAALVRLCARAAGLGGGMGVFLAGPLIEQLKEAIATSAALAEVRRILEILVPLVYRPALKAAFLDLKLAGISARLLSRLVPVLNEGADAVALCTMVMELVTVLFNPDVCLNPALPPIERVLQECPPTAEAGLLVAVLLASLQRMGGNAHIAKRVLRQLANHAPGRAALRLGTAKWQVQAGAANPGADPNSHESMTWAADRLSELANSEAESEMDGMRAIMTEVAAVITEVSAQSQADEYDEPEEPPGAPARFAAAVQAAVSAGIAAGLNPTADTSRSELAESSSAAALVYDTATRVFWRNVKARSTTTTVPPLGRNPTRWEVSESVDPGTVASHIGEGLTEAKRSRDATLQAVAPGAASSQSVKQEKPPVKAKEEPAAAKPAFAADIPGADLPPVIAPPGRPRGRPAMLRGGPSAKSRPASMHMLQNPAGVAALLKDPVKLQKLLEQNPALLQKREQRRRQKLETKSATSIQAFWRSKRLLSVLRAQVRLGWLQQYGEFGERADSSCLAASSGYLRELLFFAKVETEGDALRLAAACRLILASQAQTGGLLFCQAAAAGSEPRLIIVHRAKRLARRALRALTLHRVALQRELATQRQGGAAQSPNLVPPLVEVLLTLTDANAWKPALGSTQASSMAADILTSLTAPSLFSSLSQLLLRAIPEPPPPPPTAAAAAAGPSQPTPSAAARAIPTAEALVTNLTIKFLALRQWPGMQAAGRDLPHLLCVPRLWDRCPTLRTVSGRVCRYAVEALHSLQPASALVAWLPGTLGPGKAAEAAALLGNLLEVGGAALKSEEASSNLEAAGKVAVLFASVAQLVLAVVPLRSLFPAASEDEEDGEEPVPSTSGRGAEALHWESRSPPAPLVAQYHRIAEEGLPALLKPLQLIEAAGLRQKVLISLAVSAELVQRMWFSYLKGAYAAGGEAWQPSGDASCDPGWMLPITVFCRVYSTFINTAGDAEMYRHQRPLPLSELYDPAAPSAGVLAMLKFAIWQALWVESAPLPGGWSAPAAALRAALKEAIGKLLGQLYDRNCRRAFAPADAFHVDSLPPERFHGEMQAALVASGGQTEALRSRVWSLLRHTPFLIPFAERARVFQTVVSGDRRHNREMEMAAMQFGTQHFVRIRRTNLLEDGFSQLNKLGDGLKSRIRIQFVDEYGMEEAGVDGGGLFKDFMESLVKHGFDPNVGLFKATSDNRLYPNPAAQQAAQDALAYFEFLGRMLGKALYEGILIELPLAGFFLKKFRNAYCDVNDLPTLDAELYRSLIFLRDYDGDVADLSLTFTVADSEFGEHREVELIPGGRDIAVTSDNRIEYIHRVANYRLNVQIRAASDAFRRGFHDLVQREWVAMFNEEELQMLISGGGEGLDITDLRQHVQYAGGYHAEHPIIIDFWKAMESFTPEQQAGWLKFVTACSRAPLLGFKYLEPQLCIQMAGSSLDPAAQERLPTSATCMNLLKLPPYQSPGLVRNKLLYAIKNVAGFDLS</sequence>
<dbReference type="Gene3D" id="3.90.1750.10">
    <property type="entry name" value="Hect, E3 ligase catalytic domains"/>
    <property type="match status" value="1"/>
</dbReference>
<evidence type="ECO:0000256" key="1">
    <source>
        <dbReference type="ARBA" id="ARBA00000885"/>
    </source>
</evidence>
<dbReference type="CDD" id="cd00078">
    <property type="entry name" value="HECTc"/>
    <property type="match status" value="1"/>
</dbReference>
<evidence type="ECO:0000256" key="3">
    <source>
        <dbReference type="ARBA" id="ARBA00022679"/>
    </source>
</evidence>
<organism evidence="10 11">
    <name type="scientific">[Myrmecia] bisecta</name>
    <dbReference type="NCBI Taxonomy" id="41462"/>
    <lineage>
        <taxon>Eukaryota</taxon>
        <taxon>Viridiplantae</taxon>
        <taxon>Chlorophyta</taxon>
        <taxon>core chlorophytes</taxon>
        <taxon>Trebouxiophyceae</taxon>
        <taxon>Trebouxiales</taxon>
        <taxon>Trebouxiaceae</taxon>
        <taxon>Myrmecia</taxon>
    </lineage>
</organism>
<dbReference type="InterPro" id="IPR035983">
    <property type="entry name" value="Hect_E3_ubiquitin_ligase"/>
</dbReference>
<accession>A0AAW1R767</accession>
<feature type="region of interest" description="Disordered" evidence="8">
    <location>
        <begin position="1487"/>
        <end position="1557"/>
    </location>
</feature>
<feature type="compositionally biased region" description="Acidic residues" evidence="8">
    <location>
        <begin position="209"/>
        <end position="221"/>
    </location>
</feature>
<protein>
    <recommendedName>
        <fullName evidence="2">HECT-type E3 ubiquitin transferase</fullName>
        <ecNumber evidence="2">2.3.2.26</ecNumber>
    </recommendedName>
</protein>
<evidence type="ECO:0000259" key="9">
    <source>
        <dbReference type="PROSITE" id="PS50237"/>
    </source>
</evidence>
<reference evidence="10 11" key="1">
    <citation type="journal article" date="2024" name="Nat. Commun.">
        <title>Phylogenomics reveals the evolutionary origins of lichenization in chlorophyte algae.</title>
        <authorList>
            <person name="Puginier C."/>
            <person name="Libourel C."/>
            <person name="Otte J."/>
            <person name="Skaloud P."/>
            <person name="Haon M."/>
            <person name="Grisel S."/>
            <person name="Petersen M."/>
            <person name="Berrin J.G."/>
            <person name="Delaux P.M."/>
            <person name="Dal Grande F."/>
            <person name="Keller J."/>
        </authorList>
    </citation>
    <scope>NUCLEOTIDE SEQUENCE [LARGE SCALE GENOMIC DNA]</scope>
    <source>
        <strain evidence="10 11">SAG 2043</strain>
    </source>
</reference>
<evidence type="ECO:0000256" key="6">
    <source>
        <dbReference type="ARBA" id="ARBA00061247"/>
    </source>
</evidence>
<feature type="compositionally biased region" description="Basic and acidic residues" evidence="8">
    <location>
        <begin position="1544"/>
        <end position="1557"/>
    </location>
</feature>
<feature type="compositionally biased region" description="Basic and acidic residues" evidence="8">
    <location>
        <begin position="341"/>
        <end position="355"/>
    </location>
</feature>
<comment type="caution">
    <text evidence="10">The sequence shown here is derived from an EMBL/GenBank/DDBJ whole genome shotgun (WGS) entry which is preliminary data.</text>
</comment>
<evidence type="ECO:0000256" key="8">
    <source>
        <dbReference type="SAM" id="MobiDB-lite"/>
    </source>
</evidence>
<evidence type="ECO:0000256" key="4">
    <source>
        <dbReference type="ARBA" id="ARBA00022786"/>
    </source>
</evidence>
<dbReference type="Gene3D" id="3.30.2160.10">
    <property type="entry name" value="Hect, E3 ligase catalytic domain"/>
    <property type="match status" value="1"/>
</dbReference>
<dbReference type="EC" id="2.3.2.26" evidence="2"/>
<feature type="region of interest" description="Disordered" evidence="8">
    <location>
        <begin position="1840"/>
        <end position="1866"/>
    </location>
</feature>
<dbReference type="InterPro" id="IPR000569">
    <property type="entry name" value="HECT_dom"/>
</dbReference>
<feature type="compositionally biased region" description="Basic and acidic residues" evidence="8">
    <location>
        <begin position="238"/>
        <end position="268"/>
    </location>
</feature>
<dbReference type="PANTHER" id="PTHR45700:SF6">
    <property type="entry name" value="E3 UBIQUITIN-PROTEIN LIGASE UPL6"/>
    <property type="match status" value="1"/>
</dbReference>
<gene>
    <name evidence="10" type="ORF">WJX72_006957</name>
</gene>
<comment type="function">
    <text evidence="5">Probable E3 ubiquitin-protein ligase which mediates ubiquitination and subsequent proteasomal degradation of target proteins.</text>
</comment>
<dbReference type="GO" id="GO:0000209">
    <property type="term" value="P:protein polyubiquitination"/>
    <property type="evidence" value="ECO:0007669"/>
    <property type="project" value="InterPro"/>
</dbReference>
<dbReference type="PROSITE" id="PS50237">
    <property type="entry name" value="HECT"/>
    <property type="match status" value="1"/>
</dbReference>
<dbReference type="PANTHER" id="PTHR45700">
    <property type="entry name" value="UBIQUITIN-PROTEIN LIGASE E3C"/>
    <property type="match status" value="1"/>
</dbReference>
<dbReference type="FunFam" id="3.30.2410.10:FF:000011">
    <property type="entry name" value="Putative Ubiquitin-protein ligase E3C"/>
    <property type="match status" value="1"/>
</dbReference>
<keyword evidence="11" id="KW-1185">Reference proteome</keyword>
<dbReference type="InterPro" id="IPR044611">
    <property type="entry name" value="E3A/B/C-like"/>
</dbReference>
<dbReference type="EMBL" id="JALJOR010000001">
    <property type="protein sequence ID" value="KAK9829627.1"/>
    <property type="molecule type" value="Genomic_DNA"/>
</dbReference>
<feature type="region of interest" description="Disordered" evidence="8">
    <location>
        <begin position="2010"/>
        <end position="2031"/>
    </location>
</feature>
<dbReference type="SUPFAM" id="SSF56204">
    <property type="entry name" value="Hect, E3 ligase catalytic domain"/>
    <property type="match status" value="1"/>
</dbReference>
<comment type="similarity">
    <text evidence="6">Belongs to the UPL family.</text>
</comment>
<feature type="compositionally biased region" description="Low complexity" evidence="8">
    <location>
        <begin position="453"/>
        <end position="471"/>
    </location>
</feature>
<feature type="compositionally biased region" description="Basic and acidic residues" evidence="8">
    <location>
        <begin position="473"/>
        <end position="484"/>
    </location>
</feature>
<dbReference type="Proteomes" id="UP001489004">
    <property type="component" value="Unassembled WGS sequence"/>
</dbReference>
<dbReference type="GO" id="GO:0061630">
    <property type="term" value="F:ubiquitin protein ligase activity"/>
    <property type="evidence" value="ECO:0007669"/>
    <property type="project" value="UniProtKB-EC"/>
</dbReference>
<comment type="catalytic activity">
    <reaction evidence="1">
        <text>S-ubiquitinyl-[E2 ubiquitin-conjugating enzyme]-L-cysteine + [acceptor protein]-L-lysine = [E2 ubiquitin-conjugating enzyme]-L-cysteine + N(6)-ubiquitinyl-[acceptor protein]-L-lysine.</text>
        <dbReference type="EC" id="2.3.2.26"/>
    </reaction>
</comment>
<feature type="region of interest" description="Disordered" evidence="8">
    <location>
        <begin position="1579"/>
        <end position="1599"/>
    </location>
</feature>
<evidence type="ECO:0000313" key="11">
    <source>
        <dbReference type="Proteomes" id="UP001489004"/>
    </source>
</evidence>
<proteinExistence type="inferred from homology"/>